<dbReference type="CDD" id="cd00077">
    <property type="entry name" value="HDc"/>
    <property type="match status" value="1"/>
</dbReference>
<feature type="domain" description="HD-GYP" evidence="2">
    <location>
        <begin position="508"/>
        <end position="703"/>
    </location>
</feature>
<keyword evidence="1" id="KW-0812">Transmembrane</keyword>
<dbReference type="SUPFAM" id="SSF109604">
    <property type="entry name" value="HD-domain/PDEase-like"/>
    <property type="match status" value="1"/>
</dbReference>
<dbReference type="InterPro" id="IPR052020">
    <property type="entry name" value="Cyclic_di-GMP/3'3'-cGAMP_PDE"/>
</dbReference>
<dbReference type="EMBL" id="PQGD01000010">
    <property type="protein sequence ID" value="POP48437.1"/>
    <property type="molecule type" value="Genomic_DNA"/>
</dbReference>
<proteinExistence type="predicted"/>
<dbReference type="PANTHER" id="PTHR45228:SF8">
    <property type="entry name" value="TWO-COMPONENT RESPONSE REGULATOR-RELATED"/>
    <property type="match status" value="1"/>
</dbReference>
<organism evidence="4 6">
    <name type="scientific">Superficieibacter electus</name>
    <dbReference type="NCBI Taxonomy" id="2022662"/>
    <lineage>
        <taxon>Bacteria</taxon>
        <taxon>Pseudomonadati</taxon>
        <taxon>Pseudomonadota</taxon>
        <taxon>Gammaproteobacteria</taxon>
        <taxon>Enterobacterales</taxon>
        <taxon>Enterobacteriaceae</taxon>
        <taxon>Superficieibacter</taxon>
    </lineage>
</organism>
<evidence type="ECO:0000313" key="5">
    <source>
        <dbReference type="Proteomes" id="UP000237073"/>
    </source>
</evidence>
<reference evidence="5 6" key="1">
    <citation type="submission" date="2018-01" db="EMBL/GenBank/DDBJ databases">
        <title>Superficieibacter electus gen. nov., sp. nov., an extended-spectrum beta-lactamase possessing member of the Enterobacteriaceae family, isolated from intensive care unit surfaces.</title>
        <authorList>
            <person name="Potter R.F."/>
            <person name="D'Souza A.W."/>
        </authorList>
    </citation>
    <scope>NUCLEOTIDE SEQUENCE [LARGE SCALE GENOMIC DNA]</scope>
    <source>
        <strain evidence="4 6">BP-1</strain>
        <strain evidence="3 5">BP-2</strain>
    </source>
</reference>
<feature type="transmembrane region" description="Helical" evidence="1">
    <location>
        <begin position="482"/>
        <end position="502"/>
    </location>
</feature>
<dbReference type="PROSITE" id="PS51832">
    <property type="entry name" value="HD_GYP"/>
    <property type="match status" value="1"/>
</dbReference>
<dbReference type="Proteomes" id="UP000237073">
    <property type="component" value="Unassembled WGS sequence"/>
</dbReference>
<dbReference type="Gene3D" id="1.10.3210.10">
    <property type="entry name" value="Hypothetical protein af1432"/>
    <property type="match status" value="1"/>
</dbReference>
<evidence type="ECO:0000256" key="1">
    <source>
        <dbReference type="SAM" id="Phobius"/>
    </source>
</evidence>
<sequence length="703" mass="81351">MCAFPLFAAPPAQPQAVPVWLYDAQSYEFWRDKKGNYQGFYPQLIQALNQQYGYNLQIRPIGGNEISQRFNNDSYGLYAGVIRTEARARTKILSARLFSNDVLAASLTRTVTTPDELNQTRVVFRRNDATWDQVHLRYPDLHFSQLLFATTSEDAFRLLSENKADFYINDATEMEETLRYYTLSRPFPDLHIASVLAFSPELRGLRTNVNQLINDWQRSGKLRKLEDQTRRDFLLSRIALSEDEKRWFTDNKLTVWLPKNENFAPLIWKDGQGYHGSVVDMINDMRDLLHVDVDVIYVDNYVMRMRQEKWPIRLVNLFNTNDASQSDGMIGPVVAWHNVYYNRIGQPFLWDEEQIRHQRVGVLRGSFAALYLRQRFGNDIFIVSGASVEELLDAIENHRIDYILGDLSSLELSLRGNELFRGVLKVAGLTRIDYEIGPWVAPDHPLQHLLAQIHRISSFRTQLERHVEPALMPDLTKNTFKMISIVLLITALFSLCLLFIMWRQMKQTRAVNRSIVEAMEKVNSAHDDETGSHIHRVAQYCGLMARELKLPRRMIHEIQHFASLHDVGKIAVPERILRKQGPLSAEEFSEMKLHTLKGWRIIQGLGLGPVAENIIHFHHEKWDGSGYPEGLRGEQIPIEARILALADVYDALRQKRVYKPGYSHERACEMIFQGAGHHFDPQLVALFRQQHQKFQAIFDAQAD</sequence>
<keyword evidence="4" id="KW-0378">Hydrolase</keyword>
<dbReference type="InterPro" id="IPR003607">
    <property type="entry name" value="HD/PDEase_dom"/>
</dbReference>
<evidence type="ECO:0000259" key="2">
    <source>
        <dbReference type="PROSITE" id="PS51832"/>
    </source>
</evidence>
<dbReference type="InterPro" id="IPR037522">
    <property type="entry name" value="HD_GYP_dom"/>
</dbReference>
<dbReference type="Pfam" id="PF13487">
    <property type="entry name" value="HD_5"/>
    <property type="match status" value="1"/>
</dbReference>
<evidence type="ECO:0000313" key="3">
    <source>
        <dbReference type="EMBL" id="POP45050.1"/>
    </source>
</evidence>
<keyword evidence="1" id="KW-1133">Transmembrane helix</keyword>
<dbReference type="PANTHER" id="PTHR45228">
    <property type="entry name" value="CYCLIC DI-GMP PHOSPHODIESTERASE TM_0186-RELATED"/>
    <property type="match status" value="1"/>
</dbReference>
<name>A0A2P5GPE0_9ENTR</name>
<accession>A0A2P5GPE0</accession>
<dbReference type="Gene3D" id="3.40.190.10">
    <property type="entry name" value="Periplasmic binding protein-like II"/>
    <property type="match status" value="4"/>
</dbReference>
<dbReference type="InterPro" id="IPR001638">
    <property type="entry name" value="Solute-binding_3/MltF_N"/>
</dbReference>
<dbReference type="EMBL" id="PQGE01000008">
    <property type="protein sequence ID" value="POP45050.1"/>
    <property type="molecule type" value="Genomic_DNA"/>
</dbReference>
<dbReference type="GO" id="GO:0008081">
    <property type="term" value="F:phosphoric diester hydrolase activity"/>
    <property type="evidence" value="ECO:0007669"/>
    <property type="project" value="UniProtKB-ARBA"/>
</dbReference>
<dbReference type="Proteomes" id="UP000247005">
    <property type="component" value="Unassembled WGS sequence"/>
</dbReference>
<dbReference type="SUPFAM" id="SSF53850">
    <property type="entry name" value="Periplasmic binding protein-like II"/>
    <property type="match status" value="2"/>
</dbReference>
<keyword evidence="1" id="KW-0472">Membrane</keyword>
<keyword evidence="5" id="KW-1185">Reference proteome</keyword>
<dbReference type="OrthoDB" id="9764808at2"/>
<gene>
    <name evidence="4" type="ORF">CHU32_14105</name>
    <name evidence="3" type="ORF">CHU33_11180</name>
</gene>
<dbReference type="Pfam" id="PF00497">
    <property type="entry name" value="SBP_bac_3"/>
    <property type="match status" value="1"/>
</dbReference>
<evidence type="ECO:0000313" key="6">
    <source>
        <dbReference type="Proteomes" id="UP000247005"/>
    </source>
</evidence>
<protein>
    <submittedName>
        <fullName evidence="4">Phosphohydrolase</fullName>
    </submittedName>
</protein>
<dbReference type="AlphaFoldDB" id="A0A2P5GPE0"/>
<evidence type="ECO:0000313" key="4">
    <source>
        <dbReference type="EMBL" id="POP48437.1"/>
    </source>
</evidence>
<comment type="caution">
    <text evidence="4">The sequence shown here is derived from an EMBL/GenBank/DDBJ whole genome shotgun (WGS) entry which is preliminary data.</text>
</comment>
<dbReference type="SMART" id="SM00471">
    <property type="entry name" value="HDc"/>
    <property type="match status" value="1"/>
</dbReference>